<keyword evidence="5 9" id="KW-0375">Hydrogen ion transport</keyword>
<dbReference type="GO" id="GO:0071474">
    <property type="term" value="P:cellular hyperosmotic response"/>
    <property type="evidence" value="ECO:0007669"/>
    <property type="project" value="EnsemblFungi"/>
</dbReference>
<dbReference type="GO" id="GO:0065003">
    <property type="term" value="P:protein-containing complex assembly"/>
    <property type="evidence" value="ECO:0007669"/>
    <property type="project" value="EnsemblFungi"/>
</dbReference>
<dbReference type="STRING" id="1344418.A0A1D2VGL1"/>
<feature type="transmembrane region" description="Helical" evidence="9">
    <location>
        <begin position="550"/>
        <end position="571"/>
    </location>
</feature>
<dbReference type="FunCoup" id="A0A1D2VGL1">
    <property type="interactions" value="410"/>
</dbReference>
<name>A0A1D2VGL1_9ASCO</name>
<feature type="transmembrane region" description="Helical" evidence="9">
    <location>
        <begin position="778"/>
        <end position="803"/>
    </location>
</feature>
<dbReference type="InParanoid" id="A0A1D2VGL1"/>
<dbReference type="AlphaFoldDB" id="A0A1D2VGL1"/>
<dbReference type="GO" id="GO:0007035">
    <property type="term" value="P:vacuolar acidification"/>
    <property type="evidence" value="ECO:0007669"/>
    <property type="project" value="EnsemblFungi"/>
</dbReference>
<dbReference type="InterPro" id="IPR026028">
    <property type="entry name" value="V-type_ATPase_116kDa_su_euka"/>
</dbReference>
<evidence type="ECO:0000256" key="3">
    <source>
        <dbReference type="ARBA" id="ARBA00022448"/>
    </source>
</evidence>
<evidence type="ECO:0000256" key="2">
    <source>
        <dbReference type="ARBA" id="ARBA00009904"/>
    </source>
</evidence>
<protein>
    <recommendedName>
        <fullName evidence="9">V-type proton ATPase subunit a</fullName>
    </recommendedName>
</protein>
<dbReference type="GO" id="GO:0080025">
    <property type="term" value="F:phosphatidylinositol-3,5-bisphosphate binding"/>
    <property type="evidence" value="ECO:0007669"/>
    <property type="project" value="EnsemblFungi"/>
</dbReference>
<keyword evidence="3 9" id="KW-0813">Transport</keyword>
<reference evidence="12" key="1">
    <citation type="submission" date="2016-05" db="EMBL/GenBank/DDBJ databases">
        <title>Comparative genomics of biotechnologically important yeasts.</title>
        <authorList>
            <consortium name="DOE Joint Genome Institute"/>
            <person name="Riley R."/>
            <person name="Haridas S."/>
            <person name="Wolfe K.H."/>
            <person name="Lopes M.R."/>
            <person name="Hittinger C.T."/>
            <person name="Goker M."/>
            <person name="Salamov A."/>
            <person name="Wisecaver J."/>
            <person name="Long T.M."/>
            <person name="Aerts A.L."/>
            <person name="Barry K."/>
            <person name="Choi C."/>
            <person name="Clum A."/>
            <person name="Coughlan A.Y."/>
            <person name="Deshpande S."/>
            <person name="Douglass A.P."/>
            <person name="Hanson S.J."/>
            <person name="Klenk H.-P."/>
            <person name="Labutti K."/>
            <person name="Lapidus A."/>
            <person name="Lindquist E."/>
            <person name="Lipzen A."/>
            <person name="Meier-Kolthoff J.P."/>
            <person name="Ohm R.A."/>
            <person name="Otillar R.P."/>
            <person name="Pangilinan J."/>
            <person name="Peng Y."/>
            <person name="Rokas A."/>
            <person name="Rosa C.A."/>
            <person name="Scheuner C."/>
            <person name="Sibirny A.A."/>
            <person name="Slot J.C."/>
            <person name="Stielow J.B."/>
            <person name="Sun H."/>
            <person name="Kurtzman C.P."/>
            <person name="Blackwell M."/>
            <person name="Grigoriev I.V."/>
            <person name="Jeffries T.W."/>
        </authorList>
    </citation>
    <scope>NUCLEOTIDE SEQUENCE [LARGE SCALE GENOMIC DNA]</scope>
    <source>
        <strain evidence="12">DSM 1968</strain>
    </source>
</reference>
<organism evidence="11 12">
    <name type="scientific">Ascoidea rubescens DSM 1968</name>
    <dbReference type="NCBI Taxonomy" id="1344418"/>
    <lineage>
        <taxon>Eukaryota</taxon>
        <taxon>Fungi</taxon>
        <taxon>Dikarya</taxon>
        <taxon>Ascomycota</taxon>
        <taxon>Saccharomycotina</taxon>
        <taxon>Saccharomycetes</taxon>
        <taxon>Ascoideaceae</taxon>
        <taxon>Ascoidea</taxon>
    </lineage>
</organism>
<sequence>MSAEEESIFRSAEMSLIQLYIPNEISRETVYSLGSLGLIQFNDLNKKINSFQRNFIKEIRKLDEVERQYRFFKSKLDSKSISLIDDQYQLDANPIDTFNIIKESEIDTYIENATFLEKRLIQLIDSSESLQFKKMKLEELRYVLSNSATFLDRKETTANFQRNSIISFNDLQNSTNNLSNPPDFDDHYDIDDNIQFITGVIPRENFVFLQQILWRTLRGNLILNSIEIESPIYDPVSKKFISKNFFIIFSHGNLILNKIKKICESLSSNLYVIQFDKVKRSSTFLETNQNLNDLNLVLNQTVQTLDTELIAISKVLTGWSQTIKKEKSIYKILNLFNYDVNRKTLIAEGWVPTNQLLNIKSILKKITDSSGSSDILIILNVLSTNKTPPTYHKTNKFTNAFQNICDAYGVATYREVNPGLPTIITFPFMFAIMFGDLGHGFLLFLAALPFIINEKKISQMKRDDMFDMAFSGRYIILLMGIFSMYTGLMYNDIFSLSMTFFKSGWKWPEHFEVGESIEATQTGVYFWGVDSIWHGSDNALLFLNSYKMKLSIIMGFIHMAYSYMFSLVNYIHFKSVIDIVGNFIPGLLFMWSIFGYLTICIVYKWTIDWVEIEKPAPSLLNMLISMFLSPGQIDQPLYDGQKQLQVFLLIIALICIPCLLAVKPLYLKRKIDQKTQYQTIEDASPIVSSDTHIGNENYDNDVENHNGEEDDEDSEHGDHDENFGDIMIHQVIHTIEFCLNCVSHTASYLRLWALSLAHAQLSQVLYTMTLANSFEMKGFLGVFMTFFLFSMWFVLTVCVLVVMEGTSAMLHSLRLHWVESMSKFFEGEGYAYEPYSFDTILQEEI</sequence>
<dbReference type="PIRSF" id="PIRSF001293">
    <property type="entry name" value="ATP6V0A1"/>
    <property type="match status" value="1"/>
</dbReference>
<evidence type="ECO:0000256" key="5">
    <source>
        <dbReference type="ARBA" id="ARBA00022781"/>
    </source>
</evidence>
<dbReference type="RefSeq" id="XP_020047029.1">
    <property type="nucleotide sequence ID" value="XM_020193333.1"/>
</dbReference>
<keyword evidence="12" id="KW-1185">Reference proteome</keyword>
<dbReference type="GO" id="GO:0045121">
    <property type="term" value="C:membrane raft"/>
    <property type="evidence" value="ECO:0007669"/>
    <property type="project" value="EnsemblFungi"/>
</dbReference>
<evidence type="ECO:0000313" key="12">
    <source>
        <dbReference type="Proteomes" id="UP000095038"/>
    </source>
</evidence>
<dbReference type="Proteomes" id="UP000095038">
    <property type="component" value="Unassembled WGS sequence"/>
</dbReference>
<evidence type="ECO:0000256" key="1">
    <source>
        <dbReference type="ARBA" id="ARBA00004141"/>
    </source>
</evidence>
<dbReference type="GO" id="GO:0006797">
    <property type="term" value="P:polyphosphate metabolic process"/>
    <property type="evidence" value="ECO:0007669"/>
    <property type="project" value="EnsemblFungi"/>
</dbReference>
<dbReference type="PANTHER" id="PTHR11629">
    <property type="entry name" value="VACUOLAR PROTON ATPASES"/>
    <property type="match status" value="1"/>
</dbReference>
<dbReference type="InterPro" id="IPR002490">
    <property type="entry name" value="V-ATPase_116kDa_su"/>
</dbReference>
<keyword evidence="4 9" id="KW-0812">Transmembrane</keyword>
<dbReference type="GeneID" id="30966969"/>
<accession>A0A1D2VGL1</accession>
<dbReference type="OrthoDB" id="10264220at2759"/>
<gene>
    <name evidence="11" type="ORF">ASCRUDRAFT_76095</name>
</gene>
<evidence type="ECO:0000313" key="11">
    <source>
        <dbReference type="EMBL" id="ODV60722.1"/>
    </source>
</evidence>
<dbReference type="Pfam" id="PF01496">
    <property type="entry name" value="V_ATPase_I"/>
    <property type="match status" value="1"/>
</dbReference>
<evidence type="ECO:0000256" key="4">
    <source>
        <dbReference type="ARBA" id="ARBA00022692"/>
    </source>
</evidence>
<feature type="transmembrane region" description="Helical" evidence="9">
    <location>
        <begin position="583"/>
        <end position="605"/>
    </location>
</feature>
<feature type="region of interest" description="Disordered" evidence="10">
    <location>
        <begin position="688"/>
        <end position="719"/>
    </location>
</feature>
<evidence type="ECO:0000256" key="9">
    <source>
        <dbReference type="RuleBase" id="RU361189"/>
    </source>
</evidence>
<evidence type="ECO:0000256" key="6">
    <source>
        <dbReference type="ARBA" id="ARBA00022989"/>
    </source>
</evidence>
<dbReference type="GO" id="GO:0046961">
    <property type="term" value="F:proton-transporting ATPase activity, rotational mechanism"/>
    <property type="evidence" value="ECO:0007669"/>
    <property type="project" value="EnsemblFungi"/>
</dbReference>
<proteinExistence type="inferred from homology"/>
<keyword evidence="8 9" id="KW-0472">Membrane</keyword>
<dbReference type="GO" id="GO:0000329">
    <property type="term" value="C:fungal-type vacuole membrane"/>
    <property type="evidence" value="ECO:0007669"/>
    <property type="project" value="EnsemblFungi"/>
</dbReference>
<dbReference type="GO" id="GO:1903778">
    <property type="term" value="P:protein localization to vacuolar membrane"/>
    <property type="evidence" value="ECO:0007669"/>
    <property type="project" value="EnsemblFungi"/>
</dbReference>
<keyword evidence="6 9" id="KW-1133">Transmembrane helix</keyword>
<dbReference type="GO" id="GO:0051117">
    <property type="term" value="F:ATPase binding"/>
    <property type="evidence" value="ECO:0007669"/>
    <property type="project" value="TreeGrafter"/>
</dbReference>
<dbReference type="EMBL" id="KV454481">
    <property type="protein sequence ID" value="ODV60722.1"/>
    <property type="molecule type" value="Genomic_DNA"/>
</dbReference>
<dbReference type="GO" id="GO:0071469">
    <property type="term" value="P:cellular response to alkaline pH"/>
    <property type="evidence" value="ECO:0007669"/>
    <property type="project" value="EnsemblFungi"/>
</dbReference>
<evidence type="ECO:0000256" key="10">
    <source>
        <dbReference type="SAM" id="MobiDB-lite"/>
    </source>
</evidence>
<feature type="transmembrane region" description="Helical" evidence="9">
    <location>
        <begin position="428"/>
        <end position="452"/>
    </location>
</feature>
<dbReference type="GO" id="GO:0000220">
    <property type="term" value="C:vacuolar proton-transporting V-type ATPase, V0 domain"/>
    <property type="evidence" value="ECO:0007669"/>
    <property type="project" value="EnsemblFungi"/>
</dbReference>
<feature type="transmembrane region" description="Helical" evidence="9">
    <location>
        <begin position="646"/>
        <end position="666"/>
    </location>
</feature>
<dbReference type="PANTHER" id="PTHR11629:SF63">
    <property type="entry name" value="V-TYPE PROTON ATPASE SUBUNIT A"/>
    <property type="match status" value="1"/>
</dbReference>
<keyword evidence="7 9" id="KW-0406">Ion transport</keyword>
<comment type="subcellular location">
    <subcellularLocation>
        <location evidence="1">Membrane</location>
        <topology evidence="1">Multi-pass membrane protein</topology>
    </subcellularLocation>
</comment>
<feature type="transmembrane region" description="Helical" evidence="9">
    <location>
        <begin position="473"/>
        <end position="490"/>
    </location>
</feature>
<comment type="function">
    <text evidence="9">Essential component of the vacuolar proton pump (V-ATPase), a multimeric enzyme that catalyzes the translocation of protons across the membranes. Required for assembly and activity of the V-ATPase.</text>
</comment>
<evidence type="ECO:0000256" key="7">
    <source>
        <dbReference type="ARBA" id="ARBA00023065"/>
    </source>
</evidence>
<comment type="similarity">
    <text evidence="2 9">Belongs to the V-ATPase 116 kDa subunit family.</text>
</comment>
<evidence type="ECO:0000256" key="8">
    <source>
        <dbReference type="ARBA" id="ARBA00023136"/>
    </source>
</evidence>